<dbReference type="SUPFAM" id="SSF54534">
    <property type="entry name" value="FKBP-like"/>
    <property type="match status" value="2"/>
</dbReference>
<protein>
    <recommendedName>
        <fullName evidence="3">peptidylprolyl isomerase</fullName>
        <ecNumber evidence="3">5.2.1.8</ecNumber>
    </recommendedName>
</protein>
<keyword evidence="2" id="KW-0802">TPR repeat</keyword>
<name>A0A8J4RJ10_9ROSI</name>
<keyword evidence="3" id="KW-0413">Isomerase</keyword>
<dbReference type="PROSITE" id="PS50059">
    <property type="entry name" value="FKBP_PPIASE"/>
    <property type="match status" value="1"/>
</dbReference>
<accession>A0A8J4RJ10</accession>
<comment type="catalytic activity">
    <reaction evidence="3">
        <text>[protein]-peptidylproline (omega=180) = [protein]-peptidylproline (omega=0)</text>
        <dbReference type="Rhea" id="RHEA:16237"/>
        <dbReference type="Rhea" id="RHEA-COMP:10747"/>
        <dbReference type="Rhea" id="RHEA-COMP:10748"/>
        <dbReference type="ChEBI" id="CHEBI:83833"/>
        <dbReference type="ChEBI" id="CHEBI:83834"/>
        <dbReference type="EC" id="5.2.1.8"/>
    </reaction>
</comment>
<proteinExistence type="predicted"/>
<evidence type="ECO:0000256" key="3">
    <source>
        <dbReference type="PROSITE-ProRule" id="PRU00277"/>
    </source>
</evidence>
<dbReference type="InterPro" id="IPR001179">
    <property type="entry name" value="PPIase_FKBP_dom"/>
</dbReference>
<dbReference type="Pfam" id="PF00254">
    <property type="entry name" value="FKBP_C"/>
    <property type="match status" value="1"/>
</dbReference>
<gene>
    <name evidence="5" type="ORF">CMV_002441</name>
</gene>
<evidence type="ECO:0000256" key="1">
    <source>
        <dbReference type="ARBA" id="ARBA00022737"/>
    </source>
</evidence>
<dbReference type="OrthoDB" id="1902587at2759"/>
<sequence length="225" mass="25310">MIVSRISAKTGDGKSILSHMEGEPYFFTFGKSEVPKVLEMGIGTMACGEKAVVYVTSQYLKSPLIPVIESFEEVHFEVELFHFIKVGDMLGDGRLIKRRIHDGKGEFLMDCPLHYSLLHVHCKGMLLNEESRVFYDTRVDNNDQPLEFSSREGLVSVPGGFEMCVHLMLPGEIAPHMPANVPEGANVQWEIELLGFEMPKDWTGLNFKSIMDNAEKIRLTGSRLC</sequence>
<evidence type="ECO:0000256" key="2">
    <source>
        <dbReference type="ARBA" id="ARBA00022803"/>
    </source>
</evidence>
<dbReference type="GO" id="GO:0003755">
    <property type="term" value="F:peptidyl-prolyl cis-trans isomerase activity"/>
    <property type="evidence" value="ECO:0007669"/>
    <property type="project" value="UniProtKB-KW"/>
</dbReference>
<dbReference type="Proteomes" id="UP000737018">
    <property type="component" value="Unassembled WGS sequence"/>
</dbReference>
<dbReference type="Gene3D" id="3.10.50.40">
    <property type="match status" value="2"/>
</dbReference>
<reference evidence="5" key="1">
    <citation type="submission" date="2020-03" db="EMBL/GenBank/DDBJ databases">
        <title>Castanea mollissima Vanexum genome sequencing.</title>
        <authorList>
            <person name="Staton M."/>
        </authorList>
    </citation>
    <scope>NUCLEOTIDE SEQUENCE</scope>
    <source>
        <tissue evidence="5">Leaf</tissue>
    </source>
</reference>
<keyword evidence="1" id="KW-0677">Repeat</keyword>
<feature type="domain" description="PPIase FKBP-type" evidence="4">
    <location>
        <begin position="1"/>
        <end position="84"/>
    </location>
</feature>
<dbReference type="EC" id="5.2.1.8" evidence="3"/>
<dbReference type="PANTHER" id="PTHR46512:SF8">
    <property type="entry name" value="PEPTIDYLPROLYL ISOMERASE"/>
    <property type="match status" value="1"/>
</dbReference>
<organism evidence="5 6">
    <name type="scientific">Castanea mollissima</name>
    <name type="common">Chinese chestnut</name>
    <dbReference type="NCBI Taxonomy" id="60419"/>
    <lineage>
        <taxon>Eukaryota</taxon>
        <taxon>Viridiplantae</taxon>
        <taxon>Streptophyta</taxon>
        <taxon>Embryophyta</taxon>
        <taxon>Tracheophyta</taxon>
        <taxon>Spermatophyta</taxon>
        <taxon>Magnoliopsida</taxon>
        <taxon>eudicotyledons</taxon>
        <taxon>Gunneridae</taxon>
        <taxon>Pentapetalae</taxon>
        <taxon>rosids</taxon>
        <taxon>fabids</taxon>
        <taxon>Fagales</taxon>
        <taxon>Fagaceae</taxon>
        <taxon>Castanea</taxon>
    </lineage>
</organism>
<comment type="caution">
    <text evidence="5">The sequence shown here is derived from an EMBL/GenBank/DDBJ whole genome shotgun (WGS) entry which is preliminary data.</text>
</comment>
<evidence type="ECO:0000259" key="4">
    <source>
        <dbReference type="PROSITE" id="PS50059"/>
    </source>
</evidence>
<dbReference type="AlphaFoldDB" id="A0A8J4RJ10"/>
<dbReference type="InterPro" id="IPR050754">
    <property type="entry name" value="FKBP4/5/8-like"/>
</dbReference>
<keyword evidence="3" id="KW-0697">Rotamase</keyword>
<dbReference type="PANTHER" id="PTHR46512">
    <property type="entry name" value="PEPTIDYLPROLYL ISOMERASE"/>
    <property type="match status" value="1"/>
</dbReference>
<evidence type="ECO:0000313" key="5">
    <source>
        <dbReference type="EMBL" id="KAF3974211.1"/>
    </source>
</evidence>
<dbReference type="InterPro" id="IPR046357">
    <property type="entry name" value="PPIase_dom_sf"/>
</dbReference>
<keyword evidence="6" id="KW-1185">Reference proteome</keyword>
<dbReference type="EMBL" id="JRKL02000174">
    <property type="protein sequence ID" value="KAF3974211.1"/>
    <property type="molecule type" value="Genomic_DNA"/>
</dbReference>
<evidence type="ECO:0000313" key="6">
    <source>
        <dbReference type="Proteomes" id="UP000737018"/>
    </source>
</evidence>